<feature type="compositionally biased region" description="Acidic residues" evidence="1">
    <location>
        <begin position="346"/>
        <end position="358"/>
    </location>
</feature>
<keyword evidence="4" id="KW-1185">Reference proteome</keyword>
<dbReference type="AlphaFoldDB" id="Q23KG4"/>
<feature type="compositionally biased region" description="Basic and acidic residues" evidence="1">
    <location>
        <begin position="421"/>
        <end position="440"/>
    </location>
</feature>
<dbReference type="Proteomes" id="UP000009168">
    <property type="component" value="Unassembled WGS sequence"/>
</dbReference>
<feature type="transmembrane region" description="Helical" evidence="2">
    <location>
        <begin position="713"/>
        <end position="735"/>
    </location>
</feature>
<accession>Q23KG4</accession>
<dbReference type="EMBL" id="GG662673">
    <property type="protein sequence ID" value="EAR96879.2"/>
    <property type="molecule type" value="Genomic_DNA"/>
</dbReference>
<feature type="compositionally biased region" description="Polar residues" evidence="1">
    <location>
        <begin position="404"/>
        <end position="420"/>
    </location>
</feature>
<dbReference type="GeneID" id="7844597"/>
<keyword evidence="2" id="KW-0472">Membrane</keyword>
<dbReference type="KEGG" id="tet:TTHERM_00193710"/>
<name>Q23KG4_TETTS</name>
<proteinExistence type="predicted"/>
<dbReference type="HOGENOM" id="CLU_362304_0_0_1"/>
<evidence type="ECO:0000313" key="3">
    <source>
        <dbReference type="EMBL" id="EAR96879.2"/>
    </source>
</evidence>
<dbReference type="RefSeq" id="XP_001017124.2">
    <property type="nucleotide sequence ID" value="XM_001017124.2"/>
</dbReference>
<dbReference type="InParanoid" id="Q23KG4"/>
<protein>
    <submittedName>
        <fullName evidence="3">Transmembrane protein, putative</fullName>
    </submittedName>
</protein>
<sequence>MGDNKNTNDQEDISANADFSTQSNESHHLSLALNSTQVEPEFILNIIEGLKSQKRFKDVSYVKVKQDSVSLKAFDISFNSTVFIKVKKYQNSHFTYEKLEFLKQFSHKNPQFIVQIIDFWRLEQDQYGLLFQEIEYLPQNIIEFLNEGISLNQNILEQQKAEIIIQIIQTIQLSEKISNGVNLKLNLQYYLINDYKPKLLLKVIESEKIIDDEKIEQNLNDNLKNRLVAMIECQYQRLNNTQVVGIFILLISNWQNFCNQYINNIDELTLTDYILKGEIENLVSVDKSTIYYQLYQKIMNQSSLNTKSHIDLQALINLLQKNNTYEQTQFDNTVSKKEQKKKDIYDDSEDDNGDDIEQSEINTYNNNHKNQNKNIKLQILNPNVIINKYISSISNCQLPLKQQNLDNNQSNQPEKNQSLVKNDKAENDLNNSEKAKEADVKQINQEEKVIEMEDLNQNKIVQNLQTSYKFVSQNNSKVIQLNNNQSQVEKVIVLEDFEKTPAQSNLFVSQKIDLKNTSNVVYLSNQKENQQDKPLVVDLQETPQNTKRVSESNQNQSKIIEFSNKKENEENKIDISYNHNNDIVLEMKEVDGYGINNASQQKNINNSDEAQNPLNSYQRYLFELGVECEDISEIFIMEYNEQNGCCPSQLNCVQAISYIKLKLFCINNPLLGKKLLDHIFLWFVKVVNLIIMLLLVTLYLCILLVILILVHAIYYATLISLGVLLIPFGLTRYFIRIYYQLTDFKSSIIYQRQNSYTWFEYDSNYSTAREFKNFCHKMMHRRYQYLQSPSKNMASF</sequence>
<reference evidence="4" key="1">
    <citation type="journal article" date="2006" name="PLoS Biol.">
        <title>Macronuclear genome sequence of the ciliate Tetrahymena thermophila, a model eukaryote.</title>
        <authorList>
            <person name="Eisen J.A."/>
            <person name="Coyne R.S."/>
            <person name="Wu M."/>
            <person name="Wu D."/>
            <person name="Thiagarajan M."/>
            <person name="Wortman J.R."/>
            <person name="Badger J.H."/>
            <person name="Ren Q."/>
            <person name="Amedeo P."/>
            <person name="Jones K.M."/>
            <person name="Tallon L.J."/>
            <person name="Delcher A.L."/>
            <person name="Salzberg S.L."/>
            <person name="Silva J.C."/>
            <person name="Haas B.J."/>
            <person name="Majoros W.H."/>
            <person name="Farzad M."/>
            <person name="Carlton J.M."/>
            <person name="Smith R.K. Jr."/>
            <person name="Garg J."/>
            <person name="Pearlman R.E."/>
            <person name="Karrer K.M."/>
            <person name="Sun L."/>
            <person name="Manning G."/>
            <person name="Elde N.C."/>
            <person name="Turkewitz A.P."/>
            <person name="Asai D.J."/>
            <person name="Wilkes D.E."/>
            <person name="Wang Y."/>
            <person name="Cai H."/>
            <person name="Collins K."/>
            <person name="Stewart B.A."/>
            <person name="Lee S.R."/>
            <person name="Wilamowska K."/>
            <person name="Weinberg Z."/>
            <person name="Ruzzo W.L."/>
            <person name="Wloga D."/>
            <person name="Gaertig J."/>
            <person name="Frankel J."/>
            <person name="Tsao C.-C."/>
            <person name="Gorovsky M.A."/>
            <person name="Keeling P.J."/>
            <person name="Waller R.F."/>
            <person name="Patron N.J."/>
            <person name="Cherry J.M."/>
            <person name="Stover N.A."/>
            <person name="Krieger C.J."/>
            <person name="del Toro C."/>
            <person name="Ryder H.F."/>
            <person name="Williamson S.C."/>
            <person name="Barbeau R.A."/>
            <person name="Hamilton E.P."/>
            <person name="Orias E."/>
        </authorList>
    </citation>
    <scope>NUCLEOTIDE SEQUENCE [LARGE SCALE GENOMIC DNA]</scope>
    <source>
        <strain evidence="4">SB210</strain>
    </source>
</reference>
<evidence type="ECO:0000313" key="4">
    <source>
        <dbReference type="Proteomes" id="UP000009168"/>
    </source>
</evidence>
<feature type="transmembrane region" description="Helical" evidence="2">
    <location>
        <begin position="679"/>
        <end position="707"/>
    </location>
</feature>
<evidence type="ECO:0000256" key="2">
    <source>
        <dbReference type="SAM" id="Phobius"/>
    </source>
</evidence>
<feature type="region of interest" description="Disordered" evidence="1">
    <location>
        <begin position="404"/>
        <end position="440"/>
    </location>
</feature>
<keyword evidence="2 3" id="KW-0812">Transmembrane</keyword>
<feature type="region of interest" description="Disordered" evidence="1">
    <location>
        <begin position="330"/>
        <end position="368"/>
    </location>
</feature>
<evidence type="ECO:0000256" key="1">
    <source>
        <dbReference type="SAM" id="MobiDB-lite"/>
    </source>
</evidence>
<organism evidence="3 4">
    <name type="scientific">Tetrahymena thermophila (strain SB210)</name>
    <dbReference type="NCBI Taxonomy" id="312017"/>
    <lineage>
        <taxon>Eukaryota</taxon>
        <taxon>Sar</taxon>
        <taxon>Alveolata</taxon>
        <taxon>Ciliophora</taxon>
        <taxon>Intramacronucleata</taxon>
        <taxon>Oligohymenophorea</taxon>
        <taxon>Hymenostomatida</taxon>
        <taxon>Tetrahymenina</taxon>
        <taxon>Tetrahymenidae</taxon>
        <taxon>Tetrahymena</taxon>
    </lineage>
</organism>
<keyword evidence="2" id="KW-1133">Transmembrane helix</keyword>
<feature type="compositionally biased region" description="Basic and acidic residues" evidence="1">
    <location>
        <begin position="334"/>
        <end position="345"/>
    </location>
</feature>
<gene>
    <name evidence="3" type="ORF">TTHERM_00193710</name>
</gene>